<dbReference type="Pfam" id="PF13481">
    <property type="entry name" value="AAA_25"/>
    <property type="match status" value="1"/>
</dbReference>
<accession>A0ABX1V6Y6</accession>
<sequence length="361" mass="37567">MTAYSAADLSGIPKTEWIVDGVIPSNSFAMVYGASGVGKTFWTKDLSLSVAAGRSSIWGRRILRSGPTLYLLGEGSGGIDNRVEAWSQAHGVRRPARAIIWDGEFDVTDEDCRNAVLAGYRLHVKAVPELIVVDTLNAYFPDGDENNSTVMKRFVSGCKSLRKTLGGGTVLVVHHTRRKAGTADDERGSGALRAACDAIVRLGRGKGSDEVTVTSDKTKDDIGFDPFSLMMTAVKLDEGSSLALVTADSPAAKLARLAPKHRTALSAVADELGIKPSKGADIGRASGLKGGALTGFTEAAIAAGLMTDNGEKGHPRRLSVTPDAIAALAVPENGPESSGSPEPDRAGSPVLPDAVVSAGDS</sequence>
<dbReference type="InterPro" id="IPR027417">
    <property type="entry name" value="P-loop_NTPase"/>
</dbReference>
<dbReference type="RefSeq" id="WP_171182527.1">
    <property type="nucleotide sequence ID" value="NZ_WTPX01000002.1"/>
</dbReference>
<feature type="region of interest" description="Disordered" evidence="1">
    <location>
        <begin position="329"/>
        <end position="361"/>
    </location>
</feature>
<name>A0ABX1V6Y6_9PLAN</name>
<dbReference type="Gene3D" id="3.40.50.300">
    <property type="entry name" value="P-loop containing nucleotide triphosphate hydrolases"/>
    <property type="match status" value="1"/>
</dbReference>
<comment type="caution">
    <text evidence="2">The sequence shown here is derived from an EMBL/GenBank/DDBJ whole genome shotgun (WGS) entry which is preliminary data.</text>
</comment>
<dbReference type="SUPFAM" id="SSF52540">
    <property type="entry name" value="P-loop containing nucleoside triphosphate hydrolases"/>
    <property type="match status" value="1"/>
</dbReference>
<protein>
    <recommendedName>
        <fullName evidence="4">AAA family ATPase</fullName>
    </recommendedName>
</protein>
<proteinExistence type="predicted"/>
<keyword evidence="3" id="KW-1185">Reference proteome</keyword>
<dbReference type="EMBL" id="WTPX01000002">
    <property type="protein sequence ID" value="NNJ24029.1"/>
    <property type="molecule type" value="Genomic_DNA"/>
</dbReference>
<gene>
    <name evidence="2" type="ORF">LzC2_00760</name>
</gene>
<reference evidence="2 3" key="1">
    <citation type="journal article" date="2020" name="Syst. Appl. Microbiol.">
        <title>Alienimonas chondri sp. nov., a novel planctomycete isolated from the biofilm of the red alga Chondrus crispus.</title>
        <authorList>
            <person name="Vitorino I."/>
            <person name="Albuquerque L."/>
            <person name="Wiegand S."/>
            <person name="Kallscheuer N."/>
            <person name="da Costa M.S."/>
            <person name="Lobo-da-Cunha A."/>
            <person name="Jogler C."/>
            <person name="Lage O.M."/>
        </authorList>
    </citation>
    <scope>NUCLEOTIDE SEQUENCE [LARGE SCALE GENOMIC DNA]</scope>
    <source>
        <strain evidence="2 3">LzC2</strain>
    </source>
</reference>
<organism evidence="2 3">
    <name type="scientific">Alienimonas chondri</name>
    <dbReference type="NCBI Taxonomy" id="2681879"/>
    <lineage>
        <taxon>Bacteria</taxon>
        <taxon>Pseudomonadati</taxon>
        <taxon>Planctomycetota</taxon>
        <taxon>Planctomycetia</taxon>
        <taxon>Planctomycetales</taxon>
        <taxon>Planctomycetaceae</taxon>
        <taxon>Alienimonas</taxon>
    </lineage>
</organism>
<evidence type="ECO:0000313" key="2">
    <source>
        <dbReference type="EMBL" id="NNJ24029.1"/>
    </source>
</evidence>
<dbReference type="Proteomes" id="UP000609651">
    <property type="component" value="Unassembled WGS sequence"/>
</dbReference>
<evidence type="ECO:0000313" key="3">
    <source>
        <dbReference type="Proteomes" id="UP000609651"/>
    </source>
</evidence>
<evidence type="ECO:0000256" key="1">
    <source>
        <dbReference type="SAM" id="MobiDB-lite"/>
    </source>
</evidence>
<evidence type="ECO:0008006" key="4">
    <source>
        <dbReference type="Google" id="ProtNLM"/>
    </source>
</evidence>